<comment type="caution">
    <text evidence="8">The sequence shown here is derived from an EMBL/GenBank/DDBJ whole genome shotgun (WGS) entry which is preliminary data.</text>
</comment>
<keyword evidence="2 7" id="KW-0808">Transferase</keyword>
<comment type="cofactor">
    <cofactor evidence="7">
        <name>Mg(2+)</name>
        <dbReference type="ChEBI" id="CHEBI:18420"/>
    </cofactor>
    <text evidence="7">Binds 1 Mg(2+) ion per subunit.</text>
</comment>
<keyword evidence="7" id="KW-0460">Magnesium</keyword>
<protein>
    <recommendedName>
        <fullName evidence="7">Shikimate kinase</fullName>
        <shortName evidence="7">SK</shortName>
        <ecNumber evidence="7">2.7.1.71</ecNumber>
    </recommendedName>
</protein>
<dbReference type="PRINTS" id="PR01100">
    <property type="entry name" value="SHIKIMTKNASE"/>
</dbReference>
<dbReference type="InterPro" id="IPR031322">
    <property type="entry name" value="Shikimate/glucono_kinase"/>
</dbReference>
<comment type="pathway">
    <text evidence="7">Metabolic intermediate biosynthesis; chorismate biosynthesis; chorismate from D-erythrose 4-phosphate and phosphoenolpyruvate: step 5/7.</text>
</comment>
<comment type="caution">
    <text evidence="7">Lacks conserved residue(s) required for the propagation of feature annotation.</text>
</comment>
<dbReference type="InterPro" id="IPR000623">
    <property type="entry name" value="Shikimate_kinase/TSH1"/>
</dbReference>
<organism evidence="8 9">
    <name type="scientific">Algoriphagus sediminis</name>
    <dbReference type="NCBI Taxonomy" id="3057113"/>
    <lineage>
        <taxon>Bacteria</taxon>
        <taxon>Pseudomonadati</taxon>
        <taxon>Bacteroidota</taxon>
        <taxon>Cytophagia</taxon>
        <taxon>Cytophagales</taxon>
        <taxon>Cyclobacteriaceae</taxon>
        <taxon>Algoriphagus</taxon>
    </lineage>
</organism>
<keyword evidence="7" id="KW-0479">Metal-binding</keyword>
<feature type="binding site" evidence="7">
    <location>
        <position position="32"/>
    </location>
    <ligand>
        <name>substrate</name>
    </ligand>
</feature>
<reference evidence="8" key="1">
    <citation type="submission" date="2023-06" db="EMBL/GenBank/DDBJ databases">
        <title>Robiginitalea aurantiacus sp. nov. and Algoriphagus sediminis sp. nov., isolated from coastal sediment.</title>
        <authorList>
            <person name="Zhou Z.Y."/>
            <person name="An J."/>
            <person name="Jia Y.W."/>
            <person name="Du Z.J."/>
        </authorList>
    </citation>
    <scope>NUCLEOTIDE SEQUENCE</scope>
    <source>
        <strain evidence="8">C2-7</strain>
    </source>
</reference>
<dbReference type="GO" id="GO:0004765">
    <property type="term" value="F:shikimate kinase activity"/>
    <property type="evidence" value="ECO:0007669"/>
    <property type="project" value="UniProtKB-EC"/>
</dbReference>
<evidence type="ECO:0000256" key="2">
    <source>
        <dbReference type="ARBA" id="ARBA00022679"/>
    </source>
</evidence>
<gene>
    <name evidence="7" type="primary">aroK</name>
    <name evidence="8" type="ORF">QVH07_01140</name>
</gene>
<feature type="binding site" evidence="7">
    <location>
        <position position="56"/>
    </location>
    <ligand>
        <name>substrate</name>
    </ligand>
</feature>
<keyword evidence="4 7" id="KW-0418">Kinase</keyword>
<keyword evidence="9" id="KW-1185">Reference proteome</keyword>
<proteinExistence type="inferred from homology"/>
<dbReference type="Gene3D" id="3.40.50.300">
    <property type="entry name" value="P-loop containing nucleotide triphosphate hydrolases"/>
    <property type="match status" value="1"/>
</dbReference>
<comment type="subunit">
    <text evidence="7">Monomer.</text>
</comment>
<comment type="catalytic activity">
    <reaction evidence="7">
        <text>shikimate + ATP = 3-phosphoshikimate + ADP + H(+)</text>
        <dbReference type="Rhea" id="RHEA:13121"/>
        <dbReference type="ChEBI" id="CHEBI:15378"/>
        <dbReference type="ChEBI" id="CHEBI:30616"/>
        <dbReference type="ChEBI" id="CHEBI:36208"/>
        <dbReference type="ChEBI" id="CHEBI:145989"/>
        <dbReference type="ChEBI" id="CHEBI:456216"/>
        <dbReference type="EC" id="2.7.1.71"/>
    </reaction>
</comment>
<dbReference type="SUPFAM" id="SSF52540">
    <property type="entry name" value="P-loop containing nucleoside triphosphate hydrolases"/>
    <property type="match status" value="1"/>
</dbReference>
<evidence type="ECO:0000256" key="1">
    <source>
        <dbReference type="ARBA" id="ARBA00022605"/>
    </source>
</evidence>
<evidence type="ECO:0000256" key="3">
    <source>
        <dbReference type="ARBA" id="ARBA00022741"/>
    </source>
</evidence>
<keyword evidence="1 7" id="KW-0028">Amino-acid biosynthesis</keyword>
<dbReference type="RefSeq" id="WP_289998283.1">
    <property type="nucleotide sequence ID" value="NZ_JAUEPH010000001.1"/>
</dbReference>
<evidence type="ECO:0000256" key="7">
    <source>
        <dbReference type="HAMAP-Rule" id="MF_00109"/>
    </source>
</evidence>
<keyword evidence="5 7" id="KW-0067">ATP-binding</keyword>
<sequence length="172" mass="19065">MKVVLVGLPGSGKSTFGKQLASAMEVDFFDLDQLIEARVGQTIPDIFMLQGEEAFRKIESSILRETLERKESLVLASGGGAPCYKDNMAIINEFATSVYLNLPLESISSRLSNSKNSTRPMFAGLDKNGVKSKLSELMEAREPYYEQSKIKLSGEDFSAELLIFELARELKN</sequence>
<evidence type="ECO:0000256" key="4">
    <source>
        <dbReference type="ARBA" id="ARBA00022777"/>
    </source>
</evidence>
<keyword evidence="6 7" id="KW-0057">Aromatic amino acid biosynthesis</keyword>
<name>A0ABT7Y897_9BACT</name>
<dbReference type="Pfam" id="PF01202">
    <property type="entry name" value="SKI"/>
    <property type="match status" value="1"/>
</dbReference>
<comment type="subcellular location">
    <subcellularLocation>
        <location evidence="7">Cytoplasm</location>
    </subcellularLocation>
</comment>
<feature type="binding site" evidence="7">
    <location>
        <position position="119"/>
    </location>
    <ligand>
        <name>ATP</name>
        <dbReference type="ChEBI" id="CHEBI:30616"/>
    </ligand>
</feature>
<feature type="binding site" evidence="7">
    <location>
        <position position="79"/>
    </location>
    <ligand>
        <name>substrate</name>
    </ligand>
</feature>
<comment type="similarity">
    <text evidence="7">Belongs to the shikimate kinase family.</text>
</comment>
<accession>A0ABT7Y897</accession>
<dbReference type="PANTHER" id="PTHR21087:SF16">
    <property type="entry name" value="SHIKIMATE KINASE 1, CHLOROPLASTIC"/>
    <property type="match status" value="1"/>
</dbReference>
<dbReference type="PANTHER" id="PTHR21087">
    <property type="entry name" value="SHIKIMATE KINASE"/>
    <property type="match status" value="1"/>
</dbReference>
<feature type="binding site" evidence="7">
    <location>
        <position position="141"/>
    </location>
    <ligand>
        <name>substrate</name>
    </ligand>
</feature>
<feature type="binding site" evidence="7">
    <location>
        <begin position="10"/>
        <end position="15"/>
    </location>
    <ligand>
        <name>ATP</name>
        <dbReference type="ChEBI" id="CHEBI:30616"/>
    </ligand>
</feature>
<feature type="binding site" evidence="7">
    <location>
        <position position="14"/>
    </location>
    <ligand>
        <name>Mg(2+)</name>
        <dbReference type="ChEBI" id="CHEBI:18420"/>
    </ligand>
</feature>
<evidence type="ECO:0000256" key="5">
    <source>
        <dbReference type="ARBA" id="ARBA00022840"/>
    </source>
</evidence>
<keyword evidence="3 7" id="KW-0547">Nucleotide-binding</keyword>
<dbReference type="EMBL" id="JAUEPH010000001">
    <property type="protein sequence ID" value="MDN3202726.1"/>
    <property type="molecule type" value="Genomic_DNA"/>
</dbReference>
<dbReference type="CDD" id="cd00464">
    <property type="entry name" value="SK"/>
    <property type="match status" value="1"/>
</dbReference>
<evidence type="ECO:0000313" key="9">
    <source>
        <dbReference type="Proteomes" id="UP001171916"/>
    </source>
</evidence>
<keyword evidence="7" id="KW-0963">Cytoplasm</keyword>
<evidence type="ECO:0000313" key="8">
    <source>
        <dbReference type="EMBL" id="MDN3202726.1"/>
    </source>
</evidence>
<dbReference type="InterPro" id="IPR027417">
    <property type="entry name" value="P-loop_NTPase"/>
</dbReference>
<evidence type="ECO:0000256" key="6">
    <source>
        <dbReference type="ARBA" id="ARBA00023141"/>
    </source>
</evidence>
<comment type="function">
    <text evidence="7">Catalyzes the specific phosphorylation of the 3-hydroxyl group of shikimic acid using ATP as a cosubstrate.</text>
</comment>
<dbReference type="HAMAP" id="MF_00109">
    <property type="entry name" value="Shikimate_kinase"/>
    <property type="match status" value="1"/>
</dbReference>
<dbReference type="Proteomes" id="UP001171916">
    <property type="component" value="Unassembled WGS sequence"/>
</dbReference>
<dbReference type="EC" id="2.7.1.71" evidence="7"/>